<dbReference type="Gene3D" id="3.40.30.10">
    <property type="entry name" value="Glutaredoxin"/>
    <property type="match status" value="1"/>
</dbReference>
<evidence type="ECO:0000256" key="3">
    <source>
        <dbReference type="ARBA" id="ARBA00023157"/>
    </source>
</evidence>
<evidence type="ECO:0000256" key="4">
    <source>
        <dbReference type="ARBA" id="ARBA00023284"/>
    </source>
</evidence>
<sequence length="414" mass="47160">MRKYIFTSLLLLGIAFSPLWAQHVPLDSTAVVAEKVRFRNESDYQTKLDIYHRLLKEPVFLKGKYAELTIAGMQRDFVVYFAQQGKVAEFQGWVSKMRAPTMRRIAIASAYEILAKKTSSSNFVAMVRPQLDSLLLLQRWGNDEINLYSELVALYVRATKVMENPVLWIRYIEPWYKAQGNYFPQDLTCKFNESSEGIKGSLSYQFALALSCVDEPHKAFDVLAKATEIGVFSVTDIGSFEEDLPNIVRLQGRVEEHLASSRSDYAAKVKELLQKNTIDGKPYDLSKMHAKYILLDFWGSWCLPCRASHPKLVEMYAKYKDKGLEIISVSQEAPAAMDVMREKWKKAVTQDKMTWIQLLNNEGVESFDAVKEFTIAIFPTKILLDKNLNKIEVYQGGASAAQLESKIAELLEAN</sequence>
<organism evidence="7 8">
    <name type="scientific">Sphingobacterium nematocida</name>
    <dbReference type="NCBI Taxonomy" id="1513896"/>
    <lineage>
        <taxon>Bacteria</taxon>
        <taxon>Pseudomonadati</taxon>
        <taxon>Bacteroidota</taxon>
        <taxon>Sphingobacteriia</taxon>
        <taxon>Sphingobacteriales</taxon>
        <taxon>Sphingobacteriaceae</taxon>
        <taxon>Sphingobacterium</taxon>
    </lineage>
</organism>
<proteinExistence type="predicted"/>
<keyword evidence="5" id="KW-0732">Signal</keyword>
<protein>
    <submittedName>
        <fullName evidence="7">Thioredoxin-like</fullName>
    </submittedName>
</protein>
<keyword evidence="8" id="KW-1185">Reference proteome</keyword>
<evidence type="ECO:0000313" key="7">
    <source>
        <dbReference type="EMBL" id="SKB38440.1"/>
    </source>
</evidence>
<keyword evidence="2" id="KW-0201">Cytochrome c-type biogenesis</keyword>
<keyword evidence="4" id="KW-0676">Redox-active center</keyword>
<keyword evidence="3" id="KW-1015">Disulfide bond</keyword>
<dbReference type="CDD" id="cd02966">
    <property type="entry name" value="TlpA_like_family"/>
    <property type="match status" value="1"/>
</dbReference>
<name>A0A1T5AUJ3_9SPHI</name>
<evidence type="ECO:0000256" key="2">
    <source>
        <dbReference type="ARBA" id="ARBA00022748"/>
    </source>
</evidence>
<evidence type="ECO:0000256" key="5">
    <source>
        <dbReference type="SAM" id="SignalP"/>
    </source>
</evidence>
<feature type="signal peptide" evidence="5">
    <location>
        <begin position="1"/>
        <end position="21"/>
    </location>
</feature>
<dbReference type="PROSITE" id="PS51352">
    <property type="entry name" value="THIOREDOXIN_2"/>
    <property type="match status" value="1"/>
</dbReference>
<accession>A0A1T5AUJ3</accession>
<dbReference type="RefSeq" id="WP_079640524.1">
    <property type="nucleotide sequence ID" value="NZ_FUZF01000001.1"/>
</dbReference>
<dbReference type="InterPro" id="IPR017937">
    <property type="entry name" value="Thioredoxin_CS"/>
</dbReference>
<dbReference type="InterPro" id="IPR013766">
    <property type="entry name" value="Thioredoxin_domain"/>
</dbReference>
<evidence type="ECO:0000313" key="8">
    <source>
        <dbReference type="Proteomes" id="UP000190150"/>
    </source>
</evidence>
<dbReference type="STRING" id="1513896.SAMN05660841_00166"/>
<comment type="subcellular location">
    <subcellularLocation>
        <location evidence="1">Cell envelope</location>
    </subcellularLocation>
</comment>
<dbReference type="PANTHER" id="PTHR42852:SF6">
    <property type="entry name" value="THIOL:DISULFIDE INTERCHANGE PROTEIN DSBE"/>
    <property type="match status" value="1"/>
</dbReference>
<dbReference type="InterPro" id="IPR012336">
    <property type="entry name" value="Thioredoxin-like_fold"/>
</dbReference>
<evidence type="ECO:0000256" key="1">
    <source>
        <dbReference type="ARBA" id="ARBA00004196"/>
    </source>
</evidence>
<dbReference type="GO" id="GO:0017004">
    <property type="term" value="P:cytochrome complex assembly"/>
    <property type="evidence" value="ECO:0007669"/>
    <property type="project" value="UniProtKB-KW"/>
</dbReference>
<dbReference type="InterPro" id="IPR050553">
    <property type="entry name" value="Thioredoxin_ResA/DsbE_sf"/>
</dbReference>
<dbReference type="InterPro" id="IPR036249">
    <property type="entry name" value="Thioredoxin-like_sf"/>
</dbReference>
<gene>
    <name evidence="7" type="ORF">SAMN05660841_00166</name>
</gene>
<feature type="domain" description="Thioredoxin" evidence="6">
    <location>
        <begin position="263"/>
        <end position="412"/>
    </location>
</feature>
<reference evidence="8" key="1">
    <citation type="submission" date="2017-02" db="EMBL/GenBank/DDBJ databases">
        <authorList>
            <person name="Varghese N."/>
            <person name="Submissions S."/>
        </authorList>
    </citation>
    <scope>NUCLEOTIDE SEQUENCE [LARGE SCALE GENOMIC DNA]</scope>
    <source>
        <strain evidence="8">DSM 24091</strain>
    </source>
</reference>
<dbReference type="PROSITE" id="PS00194">
    <property type="entry name" value="THIOREDOXIN_1"/>
    <property type="match status" value="1"/>
</dbReference>
<dbReference type="GO" id="GO:0030313">
    <property type="term" value="C:cell envelope"/>
    <property type="evidence" value="ECO:0007669"/>
    <property type="project" value="UniProtKB-SubCell"/>
</dbReference>
<dbReference type="PANTHER" id="PTHR42852">
    <property type="entry name" value="THIOL:DISULFIDE INTERCHANGE PROTEIN DSBE"/>
    <property type="match status" value="1"/>
</dbReference>
<dbReference type="EMBL" id="FUZF01000001">
    <property type="protein sequence ID" value="SKB38440.1"/>
    <property type="molecule type" value="Genomic_DNA"/>
</dbReference>
<dbReference type="Proteomes" id="UP000190150">
    <property type="component" value="Unassembled WGS sequence"/>
</dbReference>
<dbReference type="SUPFAM" id="SSF52833">
    <property type="entry name" value="Thioredoxin-like"/>
    <property type="match status" value="1"/>
</dbReference>
<dbReference type="AlphaFoldDB" id="A0A1T5AUJ3"/>
<evidence type="ECO:0000259" key="6">
    <source>
        <dbReference type="PROSITE" id="PS51352"/>
    </source>
</evidence>
<feature type="chain" id="PRO_5013024412" evidence="5">
    <location>
        <begin position="22"/>
        <end position="414"/>
    </location>
</feature>
<dbReference type="Pfam" id="PF13905">
    <property type="entry name" value="Thioredoxin_8"/>
    <property type="match status" value="1"/>
</dbReference>